<dbReference type="GO" id="GO:0003964">
    <property type="term" value="F:RNA-directed DNA polymerase activity"/>
    <property type="evidence" value="ECO:0007669"/>
    <property type="project" value="UniProtKB-KW"/>
</dbReference>
<dbReference type="EMBL" id="BQNB010016016">
    <property type="protein sequence ID" value="GJT46808.1"/>
    <property type="molecule type" value="Genomic_DNA"/>
</dbReference>
<comment type="caution">
    <text evidence="5">The sequence shown here is derived from an EMBL/GenBank/DDBJ whole genome shotgun (WGS) entry which is preliminary data.</text>
</comment>
<dbReference type="InterPro" id="IPR004808">
    <property type="entry name" value="AP_endonuc_1"/>
</dbReference>
<name>A0ABQ5E7L3_9ASTR</name>
<dbReference type="PROSITE" id="PS00726">
    <property type="entry name" value="AP_NUCLEASE_F1_1"/>
    <property type="match status" value="1"/>
</dbReference>
<accession>A0ABQ5E7L3</accession>
<evidence type="ECO:0000256" key="2">
    <source>
        <dbReference type="ARBA" id="ARBA00022723"/>
    </source>
</evidence>
<dbReference type="InterPro" id="IPR020847">
    <property type="entry name" value="AP_endonuclease_F1_BS"/>
</dbReference>
<protein>
    <submittedName>
        <fullName evidence="5">RNA-directed DNA polymerase, eukaryota</fullName>
    </submittedName>
</protein>
<organism evidence="5 6">
    <name type="scientific">Tanacetum coccineum</name>
    <dbReference type="NCBI Taxonomy" id="301880"/>
    <lineage>
        <taxon>Eukaryota</taxon>
        <taxon>Viridiplantae</taxon>
        <taxon>Streptophyta</taxon>
        <taxon>Embryophyta</taxon>
        <taxon>Tracheophyta</taxon>
        <taxon>Spermatophyta</taxon>
        <taxon>Magnoliopsida</taxon>
        <taxon>eudicotyledons</taxon>
        <taxon>Gunneridae</taxon>
        <taxon>Pentapetalae</taxon>
        <taxon>asterids</taxon>
        <taxon>campanulids</taxon>
        <taxon>Asterales</taxon>
        <taxon>Asteraceae</taxon>
        <taxon>Asteroideae</taxon>
        <taxon>Anthemideae</taxon>
        <taxon>Anthemidinae</taxon>
        <taxon>Tanacetum</taxon>
    </lineage>
</organism>
<dbReference type="PANTHER" id="PTHR22748:SF19">
    <property type="entry name" value="ENDONUCLEASE_EXONUCLEASE_PHOSPHATASE DOMAIN-CONTAINING PROTEIN"/>
    <property type="match status" value="1"/>
</dbReference>
<gene>
    <name evidence="5" type="ORF">Tco_0955523</name>
</gene>
<keyword evidence="5" id="KW-0695">RNA-directed DNA polymerase</keyword>
<evidence type="ECO:0000313" key="6">
    <source>
        <dbReference type="Proteomes" id="UP001151760"/>
    </source>
</evidence>
<evidence type="ECO:0000256" key="4">
    <source>
        <dbReference type="ARBA" id="ARBA00022842"/>
    </source>
</evidence>
<keyword evidence="2" id="KW-0479">Metal-binding</keyword>
<dbReference type="Gene3D" id="3.60.10.10">
    <property type="entry name" value="Endonuclease/exonuclease/phosphatase"/>
    <property type="match status" value="1"/>
</dbReference>
<keyword evidence="4" id="KW-0460">Magnesium</keyword>
<comment type="cofactor">
    <cofactor evidence="1">
        <name>Mg(2+)</name>
        <dbReference type="ChEBI" id="CHEBI:18420"/>
    </cofactor>
</comment>
<keyword evidence="3" id="KW-0378">Hydrolase</keyword>
<keyword evidence="5" id="KW-0548">Nucleotidyltransferase</keyword>
<evidence type="ECO:0000256" key="3">
    <source>
        <dbReference type="ARBA" id="ARBA00022801"/>
    </source>
</evidence>
<dbReference type="Proteomes" id="UP001151760">
    <property type="component" value="Unassembled WGS sequence"/>
</dbReference>
<keyword evidence="5" id="KW-0808">Transferase</keyword>
<reference evidence="5" key="2">
    <citation type="submission" date="2022-01" db="EMBL/GenBank/DDBJ databases">
        <authorList>
            <person name="Yamashiro T."/>
            <person name="Shiraishi A."/>
            <person name="Satake H."/>
            <person name="Nakayama K."/>
        </authorList>
    </citation>
    <scope>NUCLEOTIDE SEQUENCE</scope>
</reference>
<reference evidence="5" key="1">
    <citation type="journal article" date="2022" name="Int. J. Mol. Sci.">
        <title>Draft Genome of Tanacetum Coccineum: Genomic Comparison of Closely Related Tanacetum-Family Plants.</title>
        <authorList>
            <person name="Yamashiro T."/>
            <person name="Shiraishi A."/>
            <person name="Nakayama K."/>
            <person name="Satake H."/>
        </authorList>
    </citation>
    <scope>NUCLEOTIDE SEQUENCE</scope>
</reference>
<dbReference type="PANTHER" id="PTHR22748">
    <property type="entry name" value="AP ENDONUCLEASE"/>
    <property type="match status" value="1"/>
</dbReference>
<keyword evidence="6" id="KW-1185">Reference proteome</keyword>
<evidence type="ECO:0000313" key="5">
    <source>
        <dbReference type="EMBL" id="GJT46808.1"/>
    </source>
</evidence>
<sequence>MEERPDIIGIQETKCGMVDDTWVEDIWGDRGFGFTQLVANGNSGGIILIWDARSFTYRDGMCDERFVAVKGDWKGRGDDIYLACVYGPHVGRQKSSLWGRLIRLMKDEKGAWCIFGDLNVVRGIQERMNSQVNNKETSEFNDFINEAKLIEVPMGGGNLLELVMMLEEKDIKQVVHEAWKLEVRSSRPDCRFRDKLKNVKGALKNWSKERFGRMNEKIEIAKKEAMRWEMEAEMRPLNENERATWMEERKTWMNKENEYRSMLR</sequence>
<evidence type="ECO:0000256" key="1">
    <source>
        <dbReference type="ARBA" id="ARBA00001946"/>
    </source>
</evidence>
<dbReference type="InterPro" id="IPR036691">
    <property type="entry name" value="Endo/exonu/phosph_ase_sf"/>
</dbReference>
<dbReference type="SUPFAM" id="SSF56219">
    <property type="entry name" value="DNase I-like"/>
    <property type="match status" value="1"/>
</dbReference>
<proteinExistence type="predicted"/>